<keyword evidence="2" id="KW-0732">Signal</keyword>
<accession>A0A2N6NV08</accession>
<name>A0A2N6NV08_BEABA</name>
<feature type="compositionally biased region" description="Gly residues" evidence="1">
    <location>
        <begin position="78"/>
        <end position="95"/>
    </location>
</feature>
<evidence type="ECO:0000256" key="2">
    <source>
        <dbReference type="SAM" id="SignalP"/>
    </source>
</evidence>
<feature type="signal peptide" evidence="2">
    <location>
        <begin position="1"/>
        <end position="18"/>
    </location>
</feature>
<dbReference type="InterPro" id="IPR056634">
    <property type="entry name" value="DUF7732"/>
</dbReference>
<feature type="compositionally biased region" description="Low complexity" evidence="1">
    <location>
        <begin position="67"/>
        <end position="77"/>
    </location>
</feature>
<feature type="compositionally biased region" description="Gly residues" evidence="1">
    <location>
        <begin position="43"/>
        <end position="66"/>
    </location>
</feature>
<proteinExistence type="predicted"/>
<dbReference type="PANTHER" id="PTHR42091">
    <property type="entry name" value="CONSERVED GLYCINE-RICH PROTEIN (AFU_ORTHOLOGUE AFUA_7G02440)"/>
    <property type="match status" value="1"/>
</dbReference>
<dbReference type="EMBL" id="MRVG01000003">
    <property type="protein sequence ID" value="PMB71107.1"/>
    <property type="molecule type" value="Genomic_DNA"/>
</dbReference>
<feature type="region of interest" description="Disordered" evidence="1">
    <location>
        <begin position="38"/>
        <end position="200"/>
    </location>
</feature>
<feature type="compositionally biased region" description="Low complexity" evidence="1">
    <location>
        <begin position="96"/>
        <end position="137"/>
    </location>
</feature>
<feature type="compositionally biased region" description="Low complexity" evidence="1">
    <location>
        <begin position="152"/>
        <end position="171"/>
    </location>
</feature>
<reference evidence="4 5" key="1">
    <citation type="journal article" date="2016" name="Appl. Microbiol. Biotechnol.">
        <title>Characterization of T-DNA insertion mutants with decreased virulence in the entomopathogenic fungus Beauveria bassiana JEF-007.</title>
        <authorList>
            <person name="Kim S."/>
            <person name="Lee S.J."/>
            <person name="Nai Y.S."/>
            <person name="Yu J.S."/>
            <person name="Lee M.R."/>
            <person name="Yang Y.T."/>
            <person name="Kim J.S."/>
        </authorList>
    </citation>
    <scope>NUCLEOTIDE SEQUENCE [LARGE SCALE GENOMIC DNA]</scope>
    <source>
        <strain evidence="4 5">JEF-007</strain>
    </source>
</reference>
<protein>
    <recommendedName>
        <fullName evidence="3">DUF7732 domain-containing protein</fullName>
    </recommendedName>
</protein>
<dbReference type="AlphaFoldDB" id="A0A2N6NV08"/>
<dbReference type="Proteomes" id="UP000235728">
    <property type="component" value="Unassembled WGS sequence"/>
</dbReference>
<comment type="caution">
    <text evidence="4">The sequence shown here is derived from an EMBL/GenBank/DDBJ whole genome shotgun (WGS) entry which is preliminary data.</text>
</comment>
<feature type="chain" id="PRO_5014892067" description="DUF7732 domain-containing protein" evidence="2">
    <location>
        <begin position="19"/>
        <end position="370"/>
    </location>
</feature>
<dbReference type="PANTHER" id="PTHR42091:SF1">
    <property type="entry name" value="CONSERVED GLYCINE-RICH PROTEIN (AFU_ORTHOLOGUE AFUA_7G02440)"/>
    <property type="match status" value="1"/>
</dbReference>
<sequence length="370" mass="36226">MRLDHAVVALSLLTSASAAAVGDALNIARVHVQEHDLFKRKGGGAGGGRGGGSSGGSSGGSRGGSSGSSSSGSSGSSGNRGGSGSGSSGNRGSSGSGSSNSGNRGSSSSAGNRGSGSSSSGSSSSSGNRGGSDSSSSFNPFSFTGNRGGSGASSSTSRNRGSSRSTGNRGSPSNTGSNVNSGGTTRAGSGPQPRFGGGQYYSGGSRVPFAAGSTRNGIVPGLLIGSALAFWPALWLSGAYMYNYHDPYRFRNESNNNRDEELPVICGCAEGASCSCDDSGNTTATLNELVGNGSYAGLNKSVVTVGTKDGQKVLLINGTLPNGTTAQGDEDRDADGNSTESSDSAAVKTALENMGLWPVVLTAVAIVFAA</sequence>
<evidence type="ECO:0000313" key="4">
    <source>
        <dbReference type="EMBL" id="PMB71107.1"/>
    </source>
</evidence>
<evidence type="ECO:0000256" key="1">
    <source>
        <dbReference type="SAM" id="MobiDB-lite"/>
    </source>
</evidence>
<evidence type="ECO:0000259" key="3">
    <source>
        <dbReference type="Pfam" id="PF24866"/>
    </source>
</evidence>
<feature type="compositionally biased region" description="Polar residues" evidence="1">
    <location>
        <begin position="172"/>
        <end position="187"/>
    </location>
</feature>
<feature type="domain" description="DUF7732" evidence="3">
    <location>
        <begin position="200"/>
        <end position="324"/>
    </location>
</feature>
<dbReference type="OMA" id="ELPVICG"/>
<evidence type="ECO:0000313" key="5">
    <source>
        <dbReference type="Proteomes" id="UP000235728"/>
    </source>
</evidence>
<dbReference type="Pfam" id="PF24866">
    <property type="entry name" value="DUF7732"/>
    <property type="match status" value="1"/>
</dbReference>
<feature type="region of interest" description="Disordered" evidence="1">
    <location>
        <begin position="319"/>
        <end position="344"/>
    </location>
</feature>
<organism evidence="4 5">
    <name type="scientific">Beauveria bassiana</name>
    <name type="common">White muscardine disease fungus</name>
    <name type="synonym">Tritirachium shiotae</name>
    <dbReference type="NCBI Taxonomy" id="176275"/>
    <lineage>
        <taxon>Eukaryota</taxon>
        <taxon>Fungi</taxon>
        <taxon>Dikarya</taxon>
        <taxon>Ascomycota</taxon>
        <taxon>Pezizomycotina</taxon>
        <taxon>Sordariomycetes</taxon>
        <taxon>Hypocreomycetidae</taxon>
        <taxon>Hypocreales</taxon>
        <taxon>Cordycipitaceae</taxon>
        <taxon>Beauveria</taxon>
    </lineage>
</organism>
<gene>
    <name evidence="4" type="ORF">BM221_003572</name>
</gene>